<dbReference type="Proteomes" id="UP001201020">
    <property type="component" value="Chromosome"/>
</dbReference>
<feature type="transmembrane region" description="Helical" evidence="1">
    <location>
        <begin position="241"/>
        <end position="261"/>
    </location>
</feature>
<organism evidence="2">
    <name type="scientific">Candidatus Heimdallarchaeum aukensis</name>
    <dbReference type="NCBI Taxonomy" id="2876573"/>
    <lineage>
        <taxon>Archaea</taxon>
        <taxon>Promethearchaeati</taxon>
        <taxon>Candidatus Heimdallarchaeota</taxon>
        <taxon>Candidatus Heimdallarchaeia (ex Rinke et al. 2021) (nom. nud.)</taxon>
        <taxon>Candidatus Heimdallarchaeales</taxon>
        <taxon>Candidatus Heimdallarchaeaceae</taxon>
        <taxon>Candidatus Heimdallarchaeum</taxon>
    </lineage>
</organism>
<gene>
    <name evidence="2" type="ORF">K9W45_03050</name>
</gene>
<feature type="transmembrane region" description="Helical" evidence="1">
    <location>
        <begin position="543"/>
        <end position="562"/>
    </location>
</feature>
<keyword evidence="1" id="KW-1133">Transmembrane helix</keyword>
<name>A0A9Y1BMD4_9ARCH</name>
<sequence length="588" mass="66602">MEKTTRNRGIGVASLISLYKLSKRVYHESILHSQLESSGSNIAKLLERIGRNPKIISSQPKIMKFLSSFYILFLTIIPVRSITVVNFIISSNKPSHTQIPQQWITLVGSMMSSAFLLLEPFILIIFSIMMTWGLFSPEIYAWPQTLPLRKKDVEKLSLLTFIRGINIQLLFMILVFPLGIAIGILIDFSLYSPIMAFLLILTALIISIVSAFFNLGVVVFISKKMYILMDEKEDNSGKSSIIKTTISLLYLIFSMTLMYIIQISIEKIPDYFTTVLLSNEQSLLVNNILSFIPFPFSGGYLITILITNHSLYFSPITVIGSITGLIVFAILTYFLIKHSVSTLLNTPKIKSDSMKEKRNKKEIIVQLQTTSPLKAFIRRDLTIISRDMQLIMVFVMPIVIPIFAVITDIEDNVLLNEVGLTGAFLSVLFYIALTTYMIITGVTNIESGGETITSSIPIRTRDQVKSKIPYFFTSIVLAFLIWHLFFINDEFFSKMIVFGLVYLPVIPLAGIGGLFFKILMFGKLRYKYVVEEIKTEHRFIKHISSFLFVLLSLLLFVGLSFLGYGALGIGEIVYLTLLIVVFNHMFPK</sequence>
<keyword evidence="1" id="KW-0812">Transmembrane</keyword>
<feature type="transmembrane region" description="Helical" evidence="1">
    <location>
        <begin position="568"/>
        <end position="586"/>
    </location>
</feature>
<feature type="transmembrane region" description="Helical" evidence="1">
    <location>
        <begin position="69"/>
        <end position="89"/>
    </location>
</feature>
<reference evidence="2" key="1">
    <citation type="journal article" date="2022" name="Nat. Microbiol.">
        <title>Unique mobile elements and scalable gene flow at the prokaryote-eukaryote boundary revealed by circularized Asgard archaea genomes.</title>
        <authorList>
            <person name="Wu F."/>
            <person name="Speth D.R."/>
            <person name="Philosof A."/>
            <person name="Cremiere A."/>
            <person name="Narayanan A."/>
            <person name="Barco R.A."/>
            <person name="Connon S.A."/>
            <person name="Amend J.P."/>
            <person name="Antoshechkin I.A."/>
            <person name="Orphan V.J."/>
        </authorList>
    </citation>
    <scope>NUCLEOTIDE SEQUENCE</scope>
    <source>
        <strain evidence="2">PM71</strain>
    </source>
</reference>
<accession>A0A9Y1BMD4</accession>
<feature type="transmembrane region" description="Helical" evidence="1">
    <location>
        <begin position="282"/>
        <end position="306"/>
    </location>
</feature>
<protein>
    <submittedName>
        <fullName evidence="2">Uncharacterized protein</fullName>
    </submittedName>
</protein>
<evidence type="ECO:0000313" key="2">
    <source>
        <dbReference type="EMBL" id="UJG41447.1"/>
    </source>
</evidence>
<keyword evidence="1" id="KW-0472">Membrane</keyword>
<feature type="transmembrane region" description="Helical" evidence="1">
    <location>
        <begin position="468"/>
        <end position="487"/>
    </location>
</feature>
<feature type="transmembrane region" description="Helical" evidence="1">
    <location>
        <begin position="165"/>
        <end position="186"/>
    </location>
</feature>
<feature type="transmembrane region" description="Helical" evidence="1">
    <location>
        <begin position="198"/>
        <end position="221"/>
    </location>
</feature>
<feature type="transmembrane region" description="Helical" evidence="1">
    <location>
        <begin position="499"/>
        <end position="522"/>
    </location>
</feature>
<proteinExistence type="predicted"/>
<feature type="transmembrane region" description="Helical" evidence="1">
    <location>
        <begin position="418"/>
        <end position="439"/>
    </location>
</feature>
<evidence type="ECO:0000256" key="1">
    <source>
        <dbReference type="SAM" id="Phobius"/>
    </source>
</evidence>
<feature type="transmembrane region" description="Helical" evidence="1">
    <location>
        <begin position="388"/>
        <end position="406"/>
    </location>
</feature>
<feature type="transmembrane region" description="Helical" evidence="1">
    <location>
        <begin position="312"/>
        <end position="336"/>
    </location>
</feature>
<dbReference type="EMBL" id="CP084166">
    <property type="protein sequence ID" value="UJG41447.1"/>
    <property type="molecule type" value="Genomic_DNA"/>
</dbReference>
<dbReference type="AlphaFoldDB" id="A0A9Y1BMD4"/>
<feature type="transmembrane region" description="Helical" evidence="1">
    <location>
        <begin position="110"/>
        <end position="135"/>
    </location>
</feature>